<name>A0A8S5L8X6_9CAUD</name>
<organism evidence="1">
    <name type="scientific">Siphoviridae sp. ct4T77</name>
    <dbReference type="NCBI Taxonomy" id="2823563"/>
    <lineage>
        <taxon>Viruses</taxon>
        <taxon>Duplodnaviria</taxon>
        <taxon>Heunggongvirae</taxon>
        <taxon>Uroviricota</taxon>
        <taxon>Caudoviricetes</taxon>
    </lineage>
</organism>
<dbReference type="InterPro" id="IPR036086">
    <property type="entry name" value="ParB/Sulfiredoxin_sf"/>
</dbReference>
<dbReference type="EMBL" id="BK014659">
    <property type="protein sequence ID" value="DAD66358.1"/>
    <property type="molecule type" value="Genomic_DNA"/>
</dbReference>
<reference evidence="1" key="1">
    <citation type="journal article" date="2021" name="Proc. Natl. Acad. Sci. U.S.A.">
        <title>A Catalog of Tens of Thousands of Viruses from Human Metagenomes Reveals Hidden Associations with Chronic Diseases.</title>
        <authorList>
            <person name="Tisza M.J."/>
            <person name="Buck C.B."/>
        </authorList>
    </citation>
    <scope>NUCLEOTIDE SEQUENCE</scope>
    <source>
        <strain evidence="1">Ct4T77</strain>
    </source>
</reference>
<evidence type="ECO:0000313" key="1">
    <source>
        <dbReference type="EMBL" id="DAD66358.1"/>
    </source>
</evidence>
<accession>A0A8S5L8X6</accession>
<proteinExistence type="predicted"/>
<protein>
    <submittedName>
        <fullName evidence="1">ParB protein</fullName>
    </submittedName>
</protein>
<sequence length="245" mass="27521">MTKAIKQAPAREVMRSSIHFASYNPRKLSEDARKRLKANLKRIGLAGGIVWNEETGNLVSGHQRLSILDEIQRYDPETGENDYPIRVEVLHLTDKEEKEQNIFMNSTTAQGEFDSDLLAKMLPDIDVDLAGLDSSDISILMAETSAFDITDYHQASSQGFTSVSAPLTDEERQARKEHVKEVRAQTAGKMEGEYYEGEAYVTLSFQSYANKLYFMEMLQHALPDQGINPSDKYLKGEAVHELIAG</sequence>
<dbReference type="SUPFAM" id="SSF110849">
    <property type="entry name" value="ParB/Sulfiredoxin"/>
    <property type="match status" value="1"/>
</dbReference>